<comment type="caution">
    <text evidence="2">The sequence shown here is derived from an EMBL/GenBank/DDBJ whole genome shotgun (WGS) entry which is preliminary data.</text>
</comment>
<feature type="domain" description="VOC" evidence="1">
    <location>
        <begin position="7"/>
        <end position="132"/>
    </location>
</feature>
<gene>
    <name evidence="2" type="ORF">PQQ68_25965</name>
</gene>
<dbReference type="EMBL" id="JAQQBZ010000022">
    <property type="protein sequence ID" value="MFM0596481.1"/>
    <property type="molecule type" value="Genomic_DNA"/>
</dbReference>
<evidence type="ECO:0000313" key="2">
    <source>
        <dbReference type="EMBL" id="MFM0596481.1"/>
    </source>
</evidence>
<dbReference type="Proteomes" id="UP001629367">
    <property type="component" value="Unassembled WGS sequence"/>
</dbReference>
<proteinExistence type="predicted"/>
<dbReference type="RefSeq" id="WP_408216512.1">
    <property type="nucleotide sequence ID" value="NZ_JAQQBZ010000022.1"/>
</dbReference>
<sequence length="153" mass="17057">MSESFQRPSLGASVYYQDAFAALEWLEKAFGFERQMVITDNDGQLAHSEMRFGDSYVMICREWSDDAASPASIGGKNTQSVHVQLRDGIDEHCARACAAGAVITRELADQFYGDRVYAVRDPEGHVWSFGQTVREVSREEAERAGGLKIEGWV</sequence>
<evidence type="ECO:0000259" key="1">
    <source>
        <dbReference type="PROSITE" id="PS51819"/>
    </source>
</evidence>
<reference evidence="2 3" key="1">
    <citation type="journal article" date="2024" name="Chem. Sci.">
        <title>Discovery of megapolipeptins by genome mining of a Burkholderiales bacteria collection.</title>
        <authorList>
            <person name="Paulo B.S."/>
            <person name="Recchia M.J.J."/>
            <person name="Lee S."/>
            <person name="Fergusson C.H."/>
            <person name="Romanowski S.B."/>
            <person name="Hernandez A."/>
            <person name="Krull N."/>
            <person name="Liu D.Y."/>
            <person name="Cavanagh H."/>
            <person name="Bos A."/>
            <person name="Gray C.A."/>
            <person name="Murphy B.T."/>
            <person name="Linington R.G."/>
            <person name="Eustaquio A.S."/>
        </authorList>
    </citation>
    <scope>NUCLEOTIDE SEQUENCE [LARGE SCALE GENOMIC DNA]</scope>
    <source>
        <strain evidence="2 3">RL17-335-BIF-A</strain>
    </source>
</reference>
<dbReference type="Gene3D" id="3.30.720.120">
    <property type="match status" value="1"/>
</dbReference>
<dbReference type="PANTHER" id="PTHR34109">
    <property type="entry name" value="BNAUNNG04460D PROTEIN-RELATED"/>
    <property type="match status" value="1"/>
</dbReference>
<dbReference type="SUPFAM" id="SSF54593">
    <property type="entry name" value="Glyoxalase/Bleomycin resistance protein/Dihydroxybiphenyl dioxygenase"/>
    <property type="match status" value="1"/>
</dbReference>
<dbReference type="InterPro" id="IPR004360">
    <property type="entry name" value="Glyas_Fos-R_dOase_dom"/>
</dbReference>
<keyword evidence="3" id="KW-1185">Reference proteome</keyword>
<accession>A0ABW9DC67</accession>
<dbReference type="PROSITE" id="PS51819">
    <property type="entry name" value="VOC"/>
    <property type="match status" value="1"/>
</dbReference>
<evidence type="ECO:0000313" key="3">
    <source>
        <dbReference type="Proteomes" id="UP001629367"/>
    </source>
</evidence>
<organism evidence="2 3">
    <name type="scientific">Paraburkholderia dilworthii</name>
    <dbReference type="NCBI Taxonomy" id="948106"/>
    <lineage>
        <taxon>Bacteria</taxon>
        <taxon>Pseudomonadati</taxon>
        <taxon>Pseudomonadota</taxon>
        <taxon>Betaproteobacteria</taxon>
        <taxon>Burkholderiales</taxon>
        <taxon>Burkholderiaceae</taxon>
        <taxon>Paraburkholderia</taxon>
    </lineage>
</organism>
<dbReference type="InterPro" id="IPR029068">
    <property type="entry name" value="Glyas_Bleomycin-R_OHBP_Dase"/>
</dbReference>
<name>A0ABW9DC67_9BURK</name>
<dbReference type="PANTHER" id="PTHR34109:SF1">
    <property type="entry name" value="VOC DOMAIN-CONTAINING PROTEIN"/>
    <property type="match status" value="1"/>
</dbReference>
<dbReference type="InterPro" id="IPR037523">
    <property type="entry name" value="VOC_core"/>
</dbReference>
<dbReference type="Pfam" id="PF00903">
    <property type="entry name" value="Glyoxalase"/>
    <property type="match status" value="1"/>
</dbReference>
<protein>
    <submittedName>
        <fullName evidence="2">VOC family protein</fullName>
    </submittedName>
</protein>
<dbReference type="Gene3D" id="3.30.720.110">
    <property type="match status" value="1"/>
</dbReference>